<keyword evidence="2" id="KW-1185">Reference proteome</keyword>
<name>A0ACC2KII1_PERAE</name>
<dbReference type="EMBL" id="CM056817">
    <property type="protein sequence ID" value="KAJ8620785.1"/>
    <property type="molecule type" value="Genomic_DNA"/>
</dbReference>
<protein>
    <submittedName>
        <fullName evidence="1">Uncharacterized protein</fullName>
    </submittedName>
</protein>
<evidence type="ECO:0000313" key="1">
    <source>
        <dbReference type="EMBL" id="KAJ8620785.1"/>
    </source>
</evidence>
<organism evidence="1 2">
    <name type="scientific">Persea americana</name>
    <name type="common">Avocado</name>
    <dbReference type="NCBI Taxonomy" id="3435"/>
    <lineage>
        <taxon>Eukaryota</taxon>
        <taxon>Viridiplantae</taxon>
        <taxon>Streptophyta</taxon>
        <taxon>Embryophyta</taxon>
        <taxon>Tracheophyta</taxon>
        <taxon>Spermatophyta</taxon>
        <taxon>Magnoliopsida</taxon>
        <taxon>Magnoliidae</taxon>
        <taxon>Laurales</taxon>
        <taxon>Lauraceae</taxon>
        <taxon>Persea</taxon>
    </lineage>
</organism>
<proteinExistence type="predicted"/>
<gene>
    <name evidence="1" type="ORF">MRB53_029314</name>
</gene>
<accession>A0ACC2KII1</accession>
<evidence type="ECO:0000313" key="2">
    <source>
        <dbReference type="Proteomes" id="UP001234297"/>
    </source>
</evidence>
<sequence length="640" mass="71475">MPPSPHCLRNGGTTSPRATNPNFQSTVSVQKLRRLNALILALRLSAFCFSFASAVFMATNSRSGSATWVDFDAFRFVVAANAIVALYSLFAVGASVWEILKGTTLFPEAIQVWFDFGHDQGFSFLVLSANTAGTALARDLGRNETCTSQSAFCVQSYISIALGSGEHNLVYPRGALPPFFLQTVTSCPLAAAACRFPMTRVFFPSLPHRTFQGSEETRKLLGSFPFYYDTTADFPFPRKGRSKNPASQIPTIKRQKTSLKLRSSHPFQWDLAVHEWMKHIEKLSRPLLFLTVATAISDKSDYSGETPDNTDGSQAQAAQPELPQPQSSPEVRPSAEALGPVISESWLVRLKEELEMQGITLPQRINDDELHRFYNAANGDFSCLLSSIKRTIRWRETYKILSLQELEVWSHMVFWHGCDTKLRPCLIVRLGLACSTLAYHDRPRFAQAVVSQIEHGVLQLVNVDDPRITVLMDCEGVSAFKFPMQMMRSCSILVQDHFPDRLGLMFVVRLPPVVRVIARTLIQVLRPSTRQKLRVLGETYRKVLLEHLQSVPSFLGGHCSCTQCLVLAVGRQSLTDVADKREPNLNFTGELGDSYLTELPLRGSLDQILRTAIVGILMLWIFIAFVASMYGPDGHSLWFS</sequence>
<dbReference type="Proteomes" id="UP001234297">
    <property type="component" value="Chromosome 9"/>
</dbReference>
<comment type="caution">
    <text evidence="1">The sequence shown here is derived from an EMBL/GenBank/DDBJ whole genome shotgun (WGS) entry which is preliminary data.</text>
</comment>
<reference evidence="1 2" key="1">
    <citation type="journal article" date="2022" name="Hortic Res">
        <title>A haplotype resolved chromosomal level avocado genome allows analysis of novel avocado genes.</title>
        <authorList>
            <person name="Nath O."/>
            <person name="Fletcher S.J."/>
            <person name="Hayward A."/>
            <person name="Shaw L.M."/>
            <person name="Masouleh A.K."/>
            <person name="Furtado A."/>
            <person name="Henry R.J."/>
            <person name="Mitter N."/>
        </authorList>
    </citation>
    <scope>NUCLEOTIDE SEQUENCE [LARGE SCALE GENOMIC DNA]</scope>
    <source>
        <strain evidence="2">cv. Hass</strain>
    </source>
</reference>